<sequence length="365" mass="43049">MFVQRPRNTAANNSDHKQEEHPSSNVEQATITLRELSKIEKTLALHNDEAIVMQFAIYSDGEKFQQRFLSVRERLNLFYSDLDDDKSNQSLHDVFTKYKSSYSFYEYEGEIIDLLKKRFGISYRNENHTQKIIKLNKFIKKHMTRLSGKELRKSLARIDEHMVIEKDDSKNQKRLEVTFSNCKIILDAVDECLFNILQLSQTLKYIQCVLLEIAQEIYQKLNIAYRTNVMPWMIFQAIIARLYCLTMENMNLINYVYNEMSAWSECLPTREQIATYLMKEVSIIFVSANNRTHDFASPFPKSIEDYSTMNENRFTDLKQYLLGEYMSQENQQLMFTMLAEEKIKEKLDSVSQKTSAPNAKPKKRK</sequence>
<proteinExistence type="predicted"/>
<feature type="region of interest" description="Disordered" evidence="1">
    <location>
        <begin position="1"/>
        <end position="27"/>
    </location>
</feature>
<dbReference type="GeneID" id="68099620"/>
<dbReference type="RefSeq" id="XP_044555529.1">
    <property type="nucleotide sequence ID" value="XM_044697107.1"/>
</dbReference>
<protein>
    <submittedName>
        <fullName evidence="2">Uncharacterized protein</fullName>
    </submittedName>
</protein>
<comment type="caution">
    <text evidence="2">The sequence shown here is derived from an EMBL/GenBank/DDBJ whole genome shotgun (WGS) entry which is preliminary data.</text>
</comment>
<reference evidence="2 3" key="1">
    <citation type="journal article" date="2018" name="BMC Genomics">
        <title>The genome of Naegleria lovaniensis, the basis for a comparative approach to unravel pathogenicity factors of the human pathogenic amoeba N. fowleri.</title>
        <authorList>
            <person name="Liechti N."/>
            <person name="Schurch N."/>
            <person name="Bruggmann R."/>
            <person name="Wittwer M."/>
        </authorList>
    </citation>
    <scope>NUCLEOTIDE SEQUENCE [LARGE SCALE GENOMIC DNA]</scope>
    <source>
        <strain evidence="2 3">ATCC 30569</strain>
    </source>
</reference>
<feature type="compositionally biased region" description="Polar residues" evidence="1">
    <location>
        <begin position="1"/>
        <end position="13"/>
    </location>
</feature>
<feature type="region of interest" description="Disordered" evidence="1">
    <location>
        <begin position="346"/>
        <end position="365"/>
    </location>
</feature>
<dbReference type="EMBL" id="PYSW02000002">
    <property type="protein sequence ID" value="KAG2393635.1"/>
    <property type="molecule type" value="Genomic_DNA"/>
</dbReference>
<evidence type="ECO:0000313" key="2">
    <source>
        <dbReference type="EMBL" id="KAG2393635.1"/>
    </source>
</evidence>
<name>A0AA88GZ62_NAELO</name>
<keyword evidence="3" id="KW-1185">Reference proteome</keyword>
<dbReference type="Proteomes" id="UP000816034">
    <property type="component" value="Unassembled WGS sequence"/>
</dbReference>
<evidence type="ECO:0000313" key="3">
    <source>
        <dbReference type="Proteomes" id="UP000816034"/>
    </source>
</evidence>
<dbReference type="AlphaFoldDB" id="A0AA88GZ62"/>
<evidence type="ECO:0000256" key="1">
    <source>
        <dbReference type="SAM" id="MobiDB-lite"/>
    </source>
</evidence>
<accession>A0AA88GZ62</accession>
<gene>
    <name evidence="2" type="ORF">C9374_007166</name>
</gene>
<organism evidence="2 3">
    <name type="scientific">Naegleria lovaniensis</name>
    <name type="common">Amoeba</name>
    <dbReference type="NCBI Taxonomy" id="51637"/>
    <lineage>
        <taxon>Eukaryota</taxon>
        <taxon>Discoba</taxon>
        <taxon>Heterolobosea</taxon>
        <taxon>Tetramitia</taxon>
        <taxon>Eutetramitia</taxon>
        <taxon>Vahlkampfiidae</taxon>
        <taxon>Naegleria</taxon>
    </lineage>
</organism>